<dbReference type="EMBL" id="JRRC01121443">
    <property type="protein sequence ID" value="KHG00263.1"/>
    <property type="molecule type" value="Genomic_DNA"/>
</dbReference>
<gene>
    <name evidence="1" type="ORF">F383_38889</name>
</gene>
<dbReference type="AlphaFoldDB" id="A0A0B0MDP6"/>
<protein>
    <submittedName>
        <fullName evidence="1">Uncharacterized protein</fullName>
    </submittedName>
</protein>
<evidence type="ECO:0000313" key="1">
    <source>
        <dbReference type="EMBL" id="KHG00263.1"/>
    </source>
</evidence>
<comment type="caution">
    <text evidence="1">The sequence shown here is derived from an EMBL/GenBank/DDBJ whole genome shotgun (WGS) entry which is preliminary data.</text>
</comment>
<dbReference type="Proteomes" id="UP000032142">
    <property type="component" value="Unassembled WGS sequence"/>
</dbReference>
<proteinExistence type="predicted"/>
<name>A0A0B0MDP6_GOSAR</name>
<reference evidence="2" key="1">
    <citation type="submission" date="2014-09" db="EMBL/GenBank/DDBJ databases">
        <authorList>
            <person name="Mudge J."/>
            <person name="Ramaraj T."/>
            <person name="Lindquist I.E."/>
            <person name="Bharti A.K."/>
            <person name="Sundararajan A."/>
            <person name="Cameron C.T."/>
            <person name="Woodward J.E."/>
            <person name="May G.D."/>
            <person name="Brubaker C."/>
            <person name="Broadhvest J."/>
            <person name="Wilkins T.A."/>
        </authorList>
    </citation>
    <scope>NUCLEOTIDE SEQUENCE</scope>
    <source>
        <strain evidence="2">cv. AKA8401</strain>
    </source>
</reference>
<keyword evidence="2" id="KW-1185">Reference proteome</keyword>
<accession>A0A0B0MDP6</accession>
<evidence type="ECO:0000313" key="2">
    <source>
        <dbReference type="Proteomes" id="UP000032142"/>
    </source>
</evidence>
<organism evidence="1 2">
    <name type="scientific">Gossypium arboreum</name>
    <name type="common">Tree cotton</name>
    <name type="synonym">Gossypium nanking</name>
    <dbReference type="NCBI Taxonomy" id="29729"/>
    <lineage>
        <taxon>Eukaryota</taxon>
        <taxon>Viridiplantae</taxon>
        <taxon>Streptophyta</taxon>
        <taxon>Embryophyta</taxon>
        <taxon>Tracheophyta</taxon>
        <taxon>Spermatophyta</taxon>
        <taxon>Magnoliopsida</taxon>
        <taxon>eudicotyledons</taxon>
        <taxon>Gunneridae</taxon>
        <taxon>Pentapetalae</taxon>
        <taxon>rosids</taxon>
        <taxon>malvids</taxon>
        <taxon>Malvales</taxon>
        <taxon>Malvaceae</taxon>
        <taxon>Malvoideae</taxon>
        <taxon>Gossypium</taxon>
    </lineage>
</organism>
<sequence length="34" mass="3976">MLQIEVFKYCKLKCLMLQIEVLKCCKLKCLIAAN</sequence>